<dbReference type="PANTHER" id="PTHR38567:SF1">
    <property type="entry name" value="DUF4291 DOMAIN-CONTAINING PROTEIN"/>
    <property type="match status" value="1"/>
</dbReference>
<organism evidence="1 2">
    <name type="scientific">Vallitalea guaymasensis</name>
    <dbReference type="NCBI Taxonomy" id="1185412"/>
    <lineage>
        <taxon>Bacteria</taxon>
        <taxon>Bacillati</taxon>
        <taxon>Bacillota</taxon>
        <taxon>Clostridia</taxon>
        <taxon>Lachnospirales</taxon>
        <taxon>Vallitaleaceae</taxon>
        <taxon>Vallitalea</taxon>
    </lineage>
</organism>
<dbReference type="InterPro" id="IPR025633">
    <property type="entry name" value="DUF4291"/>
</dbReference>
<accession>A0A8J8MG53</accession>
<sequence>MKVILENKKIYAKYDDKTIRVYQAYNDRIADEALELNTFGNNFKKERMTWIKPSFLWMMYRSGWGTKKDQERILAIDIYRVFFEELLSKAVLSTYDINVYSTRDNWRMHLSKSNVRCQFDPDRDIYGNPLDKRAIQLGIKGDMVEKYLTKGIYNIIDMTNKVREYREHINNDLFDIALLPVETEYSSEIK</sequence>
<keyword evidence="2" id="KW-1185">Reference proteome</keyword>
<dbReference type="Pfam" id="PF14124">
    <property type="entry name" value="DUF4291"/>
    <property type="match status" value="1"/>
</dbReference>
<dbReference type="Proteomes" id="UP000677305">
    <property type="component" value="Chromosome"/>
</dbReference>
<reference evidence="1 2" key="1">
    <citation type="submission" date="2020-07" db="EMBL/GenBank/DDBJ databases">
        <title>Vallitalea guaymasensis genome.</title>
        <authorList>
            <person name="Postec A."/>
        </authorList>
    </citation>
    <scope>NUCLEOTIDE SEQUENCE [LARGE SCALE GENOMIC DNA]</scope>
    <source>
        <strain evidence="1 2">Ra1766G1</strain>
    </source>
</reference>
<protein>
    <submittedName>
        <fullName evidence="1">DUF4291 domain-containing protein</fullName>
    </submittedName>
</protein>
<dbReference type="EMBL" id="CP058561">
    <property type="protein sequence ID" value="QUH32025.1"/>
    <property type="molecule type" value="Genomic_DNA"/>
</dbReference>
<dbReference type="PANTHER" id="PTHR38567">
    <property type="entry name" value="DUF4291 DOMAIN-CONTAINING PROTEIN"/>
    <property type="match status" value="1"/>
</dbReference>
<name>A0A8J8MG53_9FIRM</name>
<proteinExistence type="predicted"/>
<dbReference type="AlphaFoldDB" id="A0A8J8MG53"/>
<evidence type="ECO:0000313" key="1">
    <source>
        <dbReference type="EMBL" id="QUH32025.1"/>
    </source>
</evidence>
<gene>
    <name evidence="1" type="ORF">HYG85_14500</name>
</gene>
<evidence type="ECO:0000313" key="2">
    <source>
        <dbReference type="Proteomes" id="UP000677305"/>
    </source>
</evidence>
<dbReference type="KEGG" id="vgu:HYG85_14500"/>